<dbReference type="GO" id="GO:0005324">
    <property type="term" value="F:long-chain fatty acid transmembrane transporter activity"/>
    <property type="evidence" value="ECO:0007669"/>
    <property type="project" value="TreeGrafter"/>
</dbReference>
<accession>A0AAJ7BRJ3</accession>
<dbReference type="Pfam" id="PF13193">
    <property type="entry name" value="AMP-binding_C"/>
    <property type="match status" value="1"/>
</dbReference>
<keyword evidence="8" id="KW-0443">Lipid metabolism</keyword>
<dbReference type="InterPro" id="IPR000873">
    <property type="entry name" value="AMP-dep_synth/lig_dom"/>
</dbReference>
<keyword evidence="4" id="KW-1003">Cell membrane</keyword>
<dbReference type="InterPro" id="IPR025110">
    <property type="entry name" value="AMP-bd_C"/>
</dbReference>
<dbReference type="InterPro" id="IPR045851">
    <property type="entry name" value="AMP-bd_C_sf"/>
</dbReference>
<evidence type="ECO:0000256" key="11">
    <source>
        <dbReference type="ARBA" id="ARBA00024484"/>
    </source>
</evidence>
<feature type="domain" description="AMP-dependent synthetase/ligase" evidence="18">
    <location>
        <begin position="170"/>
        <end position="501"/>
    </location>
</feature>
<reference evidence="21" key="1">
    <citation type="submission" date="2025-08" db="UniProtKB">
        <authorList>
            <consortium name="RefSeq"/>
        </authorList>
    </citation>
    <scope>IDENTIFICATION</scope>
</reference>
<keyword evidence="20" id="KW-1185">Reference proteome</keyword>
<proteinExistence type="inferred from homology"/>
<evidence type="ECO:0000313" key="20">
    <source>
        <dbReference type="Proteomes" id="UP000694920"/>
    </source>
</evidence>
<dbReference type="FunFam" id="3.40.50.12780:FF:000005">
    <property type="entry name" value="Solute carrier family 27 member 6"/>
    <property type="match status" value="1"/>
</dbReference>
<evidence type="ECO:0000256" key="4">
    <source>
        <dbReference type="ARBA" id="ARBA00022475"/>
    </source>
</evidence>
<evidence type="ECO:0000256" key="9">
    <source>
        <dbReference type="ARBA" id="ARBA00022989"/>
    </source>
</evidence>
<dbReference type="GO" id="GO:0005789">
    <property type="term" value="C:endoplasmic reticulum membrane"/>
    <property type="evidence" value="ECO:0007669"/>
    <property type="project" value="TreeGrafter"/>
</dbReference>
<evidence type="ECO:0000256" key="14">
    <source>
        <dbReference type="ARBA" id="ARBA00041297"/>
    </source>
</evidence>
<dbReference type="GeneID" id="107266533"/>
<keyword evidence="3" id="KW-0813">Transport</keyword>
<keyword evidence="7" id="KW-0547">Nucleotide-binding</keyword>
<evidence type="ECO:0000259" key="18">
    <source>
        <dbReference type="Pfam" id="PF00501"/>
    </source>
</evidence>
<comment type="catalytic activity">
    <reaction evidence="15">
        <text>tetracosanoate + ATP + CoA = tetracosanoyl-CoA + AMP + diphosphate</text>
        <dbReference type="Rhea" id="RHEA:33639"/>
        <dbReference type="ChEBI" id="CHEBI:30616"/>
        <dbReference type="ChEBI" id="CHEBI:31014"/>
        <dbReference type="ChEBI" id="CHEBI:33019"/>
        <dbReference type="ChEBI" id="CHEBI:57287"/>
        <dbReference type="ChEBI" id="CHEBI:65052"/>
        <dbReference type="ChEBI" id="CHEBI:456215"/>
    </reaction>
    <physiologicalReaction direction="left-to-right" evidence="15">
        <dbReference type="Rhea" id="RHEA:33640"/>
    </physiologicalReaction>
</comment>
<dbReference type="FunFam" id="3.30.300.30:FF:000002">
    <property type="entry name" value="Long-chain fatty acid transport protein 1"/>
    <property type="match status" value="1"/>
</dbReference>
<evidence type="ECO:0000256" key="16">
    <source>
        <dbReference type="SAM" id="MobiDB-lite"/>
    </source>
</evidence>
<evidence type="ECO:0000256" key="13">
    <source>
        <dbReference type="ARBA" id="ARBA00036527"/>
    </source>
</evidence>
<evidence type="ECO:0000256" key="2">
    <source>
        <dbReference type="ARBA" id="ARBA00006432"/>
    </source>
</evidence>
<feature type="compositionally biased region" description="Low complexity" evidence="16">
    <location>
        <begin position="48"/>
        <end position="60"/>
    </location>
</feature>
<dbReference type="PROSITE" id="PS00455">
    <property type="entry name" value="AMP_BINDING"/>
    <property type="match status" value="1"/>
</dbReference>
<evidence type="ECO:0000256" key="6">
    <source>
        <dbReference type="ARBA" id="ARBA00022692"/>
    </source>
</evidence>
<comment type="catalytic activity">
    <reaction evidence="11">
        <text>a long-chain fatty acid + ATP + CoA = a long-chain fatty acyl-CoA + AMP + diphosphate</text>
        <dbReference type="Rhea" id="RHEA:15421"/>
        <dbReference type="ChEBI" id="CHEBI:30616"/>
        <dbReference type="ChEBI" id="CHEBI:33019"/>
        <dbReference type="ChEBI" id="CHEBI:57287"/>
        <dbReference type="ChEBI" id="CHEBI:57560"/>
        <dbReference type="ChEBI" id="CHEBI:83139"/>
        <dbReference type="ChEBI" id="CHEBI:456215"/>
        <dbReference type="EC" id="6.2.1.3"/>
    </reaction>
    <physiologicalReaction direction="left-to-right" evidence="11">
        <dbReference type="Rhea" id="RHEA:15422"/>
    </physiologicalReaction>
</comment>
<comment type="similarity">
    <text evidence="2">Belongs to the ATP-dependent AMP-binding enzyme family.</text>
</comment>
<dbReference type="InterPro" id="IPR020845">
    <property type="entry name" value="AMP-binding_CS"/>
</dbReference>
<evidence type="ECO:0000259" key="19">
    <source>
        <dbReference type="Pfam" id="PF13193"/>
    </source>
</evidence>
<protein>
    <recommendedName>
        <fullName evidence="12">long-chain-fatty-acid--CoA ligase</fullName>
        <ecNumber evidence="12">6.2.1.3</ecNumber>
    </recommendedName>
    <alternativeName>
        <fullName evidence="14">Long-chain-fatty-acid--CoA ligase</fullName>
    </alternativeName>
</protein>
<dbReference type="Proteomes" id="UP000694920">
    <property type="component" value="Unplaced"/>
</dbReference>
<dbReference type="KEGG" id="ccin:107266533"/>
<name>A0AAJ7BRJ3_CEPCN</name>
<dbReference type="NCBIfam" id="NF006134">
    <property type="entry name" value="PRK08279.1"/>
    <property type="match status" value="1"/>
</dbReference>
<evidence type="ECO:0000256" key="8">
    <source>
        <dbReference type="ARBA" id="ARBA00022832"/>
    </source>
</evidence>
<keyword evidence="5" id="KW-0436">Ligase</keyword>
<keyword evidence="10 17" id="KW-0472">Membrane</keyword>
<dbReference type="GO" id="GO:0005886">
    <property type="term" value="C:plasma membrane"/>
    <property type="evidence" value="ECO:0007669"/>
    <property type="project" value="UniProtKB-SubCell"/>
</dbReference>
<dbReference type="GO" id="GO:0000166">
    <property type="term" value="F:nucleotide binding"/>
    <property type="evidence" value="ECO:0007669"/>
    <property type="project" value="UniProtKB-KW"/>
</dbReference>
<evidence type="ECO:0000313" key="21">
    <source>
        <dbReference type="RefSeq" id="XP_015592623.1"/>
    </source>
</evidence>
<feature type="domain" description="AMP-binding enzyme C-terminal" evidence="19">
    <location>
        <begin position="609"/>
        <end position="684"/>
    </location>
</feature>
<dbReference type="SUPFAM" id="SSF56801">
    <property type="entry name" value="Acetyl-CoA synthetase-like"/>
    <property type="match status" value="1"/>
</dbReference>
<feature type="compositionally biased region" description="Basic and acidic residues" evidence="16">
    <location>
        <begin position="27"/>
        <end position="38"/>
    </location>
</feature>
<feature type="transmembrane region" description="Helical" evidence="17">
    <location>
        <begin position="111"/>
        <end position="131"/>
    </location>
</feature>
<gene>
    <name evidence="21" type="primary">LOC107266533</name>
</gene>
<evidence type="ECO:0000256" key="15">
    <source>
        <dbReference type="ARBA" id="ARBA00048666"/>
    </source>
</evidence>
<dbReference type="RefSeq" id="XP_015592623.1">
    <property type="nucleotide sequence ID" value="XM_015737137.2"/>
</dbReference>
<sequence>MSNTIANGAEIGNSNNIGKTIIPNLAPEKDRDVERGEPVRGGNPNPTPVSTSASPSASATEAHPGAPHGVVPSRRKAVARLLRRLVLGMLLVAVLAAVSALVWIYMGPIFLLQLVLVAIVAYFASGGRFRWFYVVVKTAPRDVRALSRYAKVLWAIRNYQKKNRSIADLFQLNVQRHPNKVCLIFQDQEWTFQQVDDFSNKVANVFKSHGYRKGDVVGLFLENRPEFVAIWLGLSKLGVIIPLINTNLVKSSLLHGINISKCQAVIYGTDLAEAIKDIASTLDAKITLYRFSDKPGESSNGLKEKDLTALLADAPTTLPVVQEKGEYMDKLLYVFTSGTTGLPKAAVITNSRFMFIASGIHYLGAFKESDRYYTPLPLYHTAGGIMTIGQTLIHGSTTVIRKKFSASSYFNDCTKYKCTVGQYIGEMCRYILASPPKSDDKNHTVRLMFGNGLRPQIWTEFVKRFNIPKIVEFYGATEGNANIVNVDSTVGAIGFISRIIPSVYPISIIKVNDQGEPIRNAQGLCQVCEPNEPGVFIGKIIPNNPSRAFLGYVDQKASESKVVHDVFTKGDSAFISGDILMADELGYLYFKDRTGDTFRWKGENVSTSEIEGILSNLVNYRDCIVYGVEIRGAEGRAGMAAIYDPDGTLDMDKLSSDVREHLPSYARPLFVRILRTIEVTGTFKLKKKELQEEGFDVRKLEDKIYYMDPKSGYQLLTSEIFDNIQEGKLRL</sequence>
<dbReference type="EC" id="6.2.1.3" evidence="12"/>
<dbReference type="Gene3D" id="3.40.50.12780">
    <property type="entry name" value="N-terminal domain of ligase-like"/>
    <property type="match status" value="1"/>
</dbReference>
<dbReference type="CTD" id="26067068"/>
<evidence type="ECO:0000256" key="10">
    <source>
        <dbReference type="ARBA" id="ARBA00023136"/>
    </source>
</evidence>
<feature type="region of interest" description="Disordered" evidence="16">
    <location>
        <begin position="20"/>
        <end position="71"/>
    </location>
</feature>
<dbReference type="GO" id="GO:0004467">
    <property type="term" value="F:long-chain fatty acid-CoA ligase activity"/>
    <property type="evidence" value="ECO:0007669"/>
    <property type="project" value="UniProtKB-EC"/>
</dbReference>
<dbReference type="PANTHER" id="PTHR43107:SF21">
    <property type="entry name" value="FATTY ACID TRANSPORT PROTEIN 1, ISOFORM F-RELATED"/>
    <property type="match status" value="1"/>
</dbReference>
<evidence type="ECO:0000256" key="5">
    <source>
        <dbReference type="ARBA" id="ARBA00022598"/>
    </source>
</evidence>
<dbReference type="Pfam" id="PF00501">
    <property type="entry name" value="AMP-binding"/>
    <property type="match status" value="1"/>
</dbReference>
<comment type="catalytic activity">
    <reaction evidence="13">
        <text>a very long-chain fatty acid + ATP + CoA = a very long-chain fatty acyl-CoA + AMP + diphosphate</text>
        <dbReference type="Rhea" id="RHEA:54536"/>
        <dbReference type="ChEBI" id="CHEBI:30616"/>
        <dbReference type="ChEBI" id="CHEBI:33019"/>
        <dbReference type="ChEBI" id="CHEBI:57287"/>
        <dbReference type="ChEBI" id="CHEBI:58950"/>
        <dbReference type="ChEBI" id="CHEBI:138261"/>
        <dbReference type="ChEBI" id="CHEBI:456215"/>
    </reaction>
    <physiologicalReaction direction="left-to-right" evidence="13">
        <dbReference type="Rhea" id="RHEA:54537"/>
    </physiologicalReaction>
</comment>
<evidence type="ECO:0000256" key="12">
    <source>
        <dbReference type="ARBA" id="ARBA00026121"/>
    </source>
</evidence>
<dbReference type="InterPro" id="IPR042099">
    <property type="entry name" value="ANL_N_sf"/>
</dbReference>
<organism evidence="20 21">
    <name type="scientific">Cephus cinctus</name>
    <name type="common">Wheat stem sawfly</name>
    <dbReference type="NCBI Taxonomy" id="211228"/>
    <lineage>
        <taxon>Eukaryota</taxon>
        <taxon>Metazoa</taxon>
        <taxon>Ecdysozoa</taxon>
        <taxon>Arthropoda</taxon>
        <taxon>Hexapoda</taxon>
        <taxon>Insecta</taxon>
        <taxon>Pterygota</taxon>
        <taxon>Neoptera</taxon>
        <taxon>Endopterygota</taxon>
        <taxon>Hymenoptera</taxon>
        <taxon>Cephoidea</taxon>
        <taxon>Cephidae</taxon>
        <taxon>Cephus</taxon>
    </lineage>
</organism>
<dbReference type="AlphaFoldDB" id="A0AAJ7BRJ3"/>
<dbReference type="PANTHER" id="PTHR43107">
    <property type="entry name" value="LONG-CHAIN FATTY ACID TRANSPORT PROTEIN"/>
    <property type="match status" value="1"/>
</dbReference>
<keyword evidence="6 17" id="KW-0812">Transmembrane</keyword>
<dbReference type="Gene3D" id="3.30.300.30">
    <property type="match status" value="1"/>
</dbReference>
<evidence type="ECO:0000256" key="17">
    <source>
        <dbReference type="SAM" id="Phobius"/>
    </source>
</evidence>
<evidence type="ECO:0000256" key="3">
    <source>
        <dbReference type="ARBA" id="ARBA00022448"/>
    </source>
</evidence>
<comment type="subcellular location">
    <subcellularLocation>
        <location evidence="1">Cell membrane</location>
        <topology evidence="1">Multi-pass membrane protein</topology>
    </subcellularLocation>
</comment>
<evidence type="ECO:0000256" key="1">
    <source>
        <dbReference type="ARBA" id="ARBA00004651"/>
    </source>
</evidence>
<evidence type="ECO:0000256" key="7">
    <source>
        <dbReference type="ARBA" id="ARBA00022741"/>
    </source>
</evidence>
<dbReference type="GO" id="GO:0044539">
    <property type="term" value="P:long-chain fatty acid import into cell"/>
    <property type="evidence" value="ECO:0007669"/>
    <property type="project" value="TreeGrafter"/>
</dbReference>
<keyword evidence="9 17" id="KW-1133">Transmembrane helix</keyword>
<feature type="transmembrane region" description="Helical" evidence="17">
    <location>
        <begin position="85"/>
        <end position="105"/>
    </location>
</feature>
<keyword evidence="8" id="KW-0276">Fatty acid metabolism</keyword>